<gene>
    <name evidence="1" type="ORF">J2Z35_000170</name>
</gene>
<name>A0ABS4KF39_9FIRM</name>
<dbReference type="EMBL" id="JAGGLI010000001">
    <property type="protein sequence ID" value="MBP2026381.1"/>
    <property type="molecule type" value="Genomic_DNA"/>
</dbReference>
<reference evidence="1 2" key="1">
    <citation type="submission" date="2021-03" db="EMBL/GenBank/DDBJ databases">
        <title>Genomic Encyclopedia of Type Strains, Phase IV (KMG-IV): sequencing the most valuable type-strain genomes for metagenomic binning, comparative biology and taxonomic classification.</title>
        <authorList>
            <person name="Goeker M."/>
        </authorList>
    </citation>
    <scope>NUCLEOTIDE SEQUENCE [LARGE SCALE GENOMIC DNA]</scope>
    <source>
        <strain evidence="1 2">DSM 27512</strain>
    </source>
</reference>
<dbReference type="PANTHER" id="PTHR38451:SF1">
    <property type="entry name" value="TRNA (ADENINE(22)-N(1))-METHYLTRANSFERASE"/>
    <property type="match status" value="1"/>
</dbReference>
<dbReference type="Gene3D" id="3.40.50.150">
    <property type="entry name" value="Vaccinia Virus protein VP39"/>
    <property type="match status" value="1"/>
</dbReference>
<sequence>MLSARLSKILEKIPSCDILADIGTDHGYIPLEAIKANKCKHAIASDVSKGSLEKAINQVNLSKLNSVIDTRLGSGLKILNEDEADVLVIAGMGGILIKEILKDDYDKKFKVKNPTMIFQPVQFPESLRKYLIENNFEIIDEDLVEDDKIIYNIIISKKGLGEKTDSWNDMDFEFGKINIEKKHPLLLKLLDRKINEQKKIIHKLKDAEGENISSRLEEVETLLYKFKELRKCCFQK</sequence>
<dbReference type="SUPFAM" id="SSF53335">
    <property type="entry name" value="S-adenosyl-L-methionine-dependent methyltransferases"/>
    <property type="match status" value="1"/>
</dbReference>
<dbReference type="InterPro" id="IPR029063">
    <property type="entry name" value="SAM-dependent_MTases_sf"/>
</dbReference>
<dbReference type="GO" id="GO:0032259">
    <property type="term" value="P:methylation"/>
    <property type="evidence" value="ECO:0007669"/>
    <property type="project" value="UniProtKB-KW"/>
</dbReference>
<dbReference type="Pfam" id="PF04816">
    <property type="entry name" value="TrmK"/>
    <property type="match status" value="1"/>
</dbReference>
<comment type="caution">
    <text evidence="1">The sequence shown here is derived from an EMBL/GenBank/DDBJ whole genome shotgun (WGS) entry which is preliminary data.</text>
</comment>
<dbReference type="PIRSF" id="PIRSF018637">
    <property type="entry name" value="TrmK"/>
    <property type="match status" value="1"/>
</dbReference>
<keyword evidence="1" id="KW-0808">Transferase</keyword>
<organism evidence="1 2">
    <name type="scientific">Acetoanaerobium pronyense</name>
    <dbReference type="NCBI Taxonomy" id="1482736"/>
    <lineage>
        <taxon>Bacteria</taxon>
        <taxon>Bacillati</taxon>
        <taxon>Bacillota</taxon>
        <taxon>Clostridia</taxon>
        <taxon>Peptostreptococcales</taxon>
        <taxon>Filifactoraceae</taxon>
        <taxon>Acetoanaerobium</taxon>
    </lineage>
</organism>
<dbReference type="EC" id="2.1.1.217" evidence="1"/>
<evidence type="ECO:0000313" key="1">
    <source>
        <dbReference type="EMBL" id="MBP2026381.1"/>
    </source>
</evidence>
<keyword evidence="2" id="KW-1185">Reference proteome</keyword>
<dbReference type="GO" id="GO:0160105">
    <property type="term" value="F:tRNA (adenine(22)-N1)-methyltransferase activity"/>
    <property type="evidence" value="ECO:0007669"/>
    <property type="project" value="UniProtKB-EC"/>
</dbReference>
<evidence type="ECO:0000313" key="2">
    <source>
        <dbReference type="Proteomes" id="UP001314903"/>
    </source>
</evidence>
<dbReference type="PANTHER" id="PTHR38451">
    <property type="entry name" value="TRNA (ADENINE(22)-N(1))-METHYLTRANSFERASE"/>
    <property type="match status" value="1"/>
</dbReference>
<proteinExistence type="predicted"/>
<keyword evidence="1" id="KW-0489">Methyltransferase</keyword>
<dbReference type="InterPro" id="IPR006901">
    <property type="entry name" value="TrmK"/>
</dbReference>
<accession>A0ABS4KF39</accession>
<protein>
    <submittedName>
        <fullName evidence="1">tRNA (Adenine22-N1)-methyltransferase</fullName>
        <ecNumber evidence="1">2.1.1.217</ecNumber>
    </submittedName>
</protein>
<dbReference type="Proteomes" id="UP001314903">
    <property type="component" value="Unassembled WGS sequence"/>
</dbReference>